<feature type="region of interest" description="Disordered" evidence="1">
    <location>
        <begin position="68"/>
        <end position="166"/>
    </location>
</feature>
<organism evidence="3 4">
    <name type="scientific">Cylindrobasidium torrendii FP15055 ss-10</name>
    <dbReference type="NCBI Taxonomy" id="1314674"/>
    <lineage>
        <taxon>Eukaryota</taxon>
        <taxon>Fungi</taxon>
        <taxon>Dikarya</taxon>
        <taxon>Basidiomycota</taxon>
        <taxon>Agaricomycotina</taxon>
        <taxon>Agaricomycetes</taxon>
        <taxon>Agaricomycetidae</taxon>
        <taxon>Agaricales</taxon>
        <taxon>Marasmiineae</taxon>
        <taxon>Physalacriaceae</taxon>
        <taxon>Cylindrobasidium</taxon>
    </lineage>
</organism>
<evidence type="ECO:0000256" key="2">
    <source>
        <dbReference type="SAM" id="SignalP"/>
    </source>
</evidence>
<feature type="signal peptide" evidence="2">
    <location>
        <begin position="1"/>
        <end position="21"/>
    </location>
</feature>
<gene>
    <name evidence="3" type="ORF">CYLTODRAFT_248483</name>
</gene>
<evidence type="ECO:0000256" key="1">
    <source>
        <dbReference type="SAM" id="MobiDB-lite"/>
    </source>
</evidence>
<dbReference type="EMBL" id="KN881078">
    <property type="protein sequence ID" value="KIY61059.1"/>
    <property type="molecule type" value="Genomic_DNA"/>
</dbReference>
<feature type="compositionally biased region" description="Polar residues" evidence="1">
    <location>
        <begin position="98"/>
        <end position="116"/>
    </location>
</feature>
<evidence type="ECO:0000313" key="4">
    <source>
        <dbReference type="Proteomes" id="UP000054007"/>
    </source>
</evidence>
<dbReference type="AlphaFoldDB" id="A0A0D7ATA1"/>
<protein>
    <submittedName>
        <fullName evidence="3">Uncharacterized protein</fullName>
    </submittedName>
</protein>
<feature type="compositionally biased region" description="Low complexity" evidence="1">
    <location>
        <begin position="125"/>
        <end position="141"/>
    </location>
</feature>
<feature type="compositionally biased region" description="Low complexity" evidence="1">
    <location>
        <begin position="79"/>
        <end position="90"/>
    </location>
</feature>
<keyword evidence="2" id="KW-0732">Signal</keyword>
<proteinExistence type="predicted"/>
<name>A0A0D7ATA1_9AGAR</name>
<accession>A0A0D7ATA1</accession>
<feature type="chain" id="PRO_5002316441" evidence="2">
    <location>
        <begin position="22"/>
        <end position="260"/>
    </location>
</feature>
<dbReference type="Proteomes" id="UP000054007">
    <property type="component" value="Unassembled WGS sequence"/>
</dbReference>
<feature type="region of interest" description="Disordered" evidence="1">
    <location>
        <begin position="230"/>
        <end position="260"/>
    </location>
</feature>
<sequence>MWTYCIFWGAFAGHNWVSLRSWSGYLTVLASIRDSARTSLCQSLHCLNGYCRYDPVGSQMVYKNLKTSHATSHSRETSISDVNSSSASESTSRKRNRSGTIVASSRSGRSRVPSQTKHARRNESHSSASNNSHGSSVPSSGADDDEDEDDANDNDSGDDEDKMEISDDDIDVVGGQTLEQAQAILVKLWKSQHYDHFEEATLRLNQKTGIYDHIFQCKYDSSITLARRPTDSSTSNLKRHADHCTADPDTPHQITLDEWR</sequence>
<reference evidence="3 4" key="1">
    <citation type="journal article" date="2015" name="Fungal Genet. Biol.">
        <title>Evolution of novel wood decay mechanisms in Agaricales revealed by the genome sequences of Fistulina hepatica and Cylindrobasidium torrendii.</title>
        <authorList>
            <person name="Floudas D."/>
            <person name="Held B.W."/>
            <person name="Riley R."/>
            <person name="Nagy L.G."/>
            <person name="Koehler G."/>
            <person name="Ransdell A.S."/>
            <person name="Younus H."/>
            <person name="Chow J."/>
            <person name="Chiniquy J."/>
            <person name="Lipzen A."/>
            <person name="Tritt A."/>
            <person name="Sun H."/>
            <person name="Haridas S."/>
            <person name="LaButti K."/>
            <person name="Ohm R.A."/>
            <person name="Kues U."/>
            <person name="Blanchette R.A."/>
            <person name="Grigoriev I.V."/>
            <person name="Minto R.E."/>
            <person name="Hibbett D.S."/>
        </authorList>
    </citation>
    <scope>NUCLEOTIDE SEQUENCE [LARGE SCALE GENOMIC DNA]</scope>
    <source>
        <strain evidence="3 4">FP15055 ss-10</strain>
    </source>
</reference>
<keyword evidence="4" id="KW-1185">Reference proteome</keyword>
<feature type="compositionally biased region" description="Acidic residues" evidence="1">
    <location>
        <begin position="142"/>
        <end position="166"/>
    </location>
</feature>
<feature type="compositionally biased region" description="Basic and acidic residues" evidence="1">
    <location>
        <begin position="242"/>
        <end position="260"/>
    </location>
</feature>
<evidence type="ECO:0000313" key="3">
    <source>
        <dbReference type="EMBL" id="KIY61059.1"/>
    </source>
</evidence>